<evidence type="ECO:0000259" key="9">
    <source>
        <dbReference type="PROSITE" id="PS51755"/>
    </source>
</evidence>
<feature type="domain" description="OmpR/PhoB-type" evidence="9">
    <location>
        <begin position="125"/>
        <end position="223"/>
    </location>
</feature>
<dbReference type="KEGG" id="wsu:WS0641"/>
<evidence type="ECO:0000259" key="8">
    <source>
        <dbReference type="PROSITE" id="PS50110"/>
    </source>
</evidence>
<dbReference type="SMART" id="SM00862">
    <property type="entry name" value="Trans_reg_C"/>
    <property type="match status" value="1"/>
</dbReference>
<dbReference type="Gene3D" id="6.10.250.690">
    <property type="match status" value="1"/>
</dbReference>
<dbReference type="GO" id="GO:0032993">
    <property type="term" value="C:protein-DNA complex"/>
    <property type="evidence" value="ECO:0007669"/>
    <property type="project" value="TreeGrafter"/>
</dbReference>
<dbReference type="GO" id="GO:0000156">
    <property type="term" value="F:phosphorelay response regulator activity"/>
    <property type="evidence" value="ECO:0007669"/>
    <property type="project" value="TreeGrafter"/>
</dbReference>
<dbReference type="InterPro" id="IPR011006">
    <property type="entry name" value="CheY-like_superfamily"/>
</dbReference>
<dbReference type="GO" id="GO:0000976">
    <property type="term" value="F:transcription cis-regulatory region binding"/>
    <property type="evidence" value="ECO:0007669"/>
    <property type="project" value="TreeGrafter"/>
</dbReference>
<dbReference type="RefSeq" id="WP_011138572.1">
    <property type="nucleotide sequence ID" value="NC_005090.1"/>
</dbReference>
<dbReference type="eggNOG" id="COG0745">
    <property type="taxonomic scope" value="Bacteria"/>
</dbReference>
<evidence type="ECO:0000313" key="10">
    <source>
        <dbReference type="EMBL" id="CAE09772.1"/>
    </source>
</evidence>
<dbReference type="InterPro" id="IPR001789">
    <property type="entry name" value="Sig_transdc_resp-reg_receiver"/>
</dbReference>
<evidence type="ECO:0000313" key="11">
    <source>
        <dbReference type="Proteomes" id="UP000000422"/>
    </source>
</evidence>
<reference evidence="10 11" key="1">
    <citation type="journal article" date="2003" name="Proc. Natl. Acad. Sci. U.S.A.">
        <title>Complete genome sequence and analysis of Wolinella succinogenes.</title>
        <authorList>
            <person name="Baar C."/>
            <person name="Eppinger M."/>
            <person name="Raddatz G."/>
            <person name="Simon JM."/>
            <person name="Lanz C."/>
            <person name="Klimmek O."/>
            <person name="Nandakumar R."/>
            <person name="Gross R."/>
            <person name="Rosinus A."/>
            <person name="Keller H."/>
            <person name="Jagtap P."/>
            <person name="Linke B."/>
            <person name="Meyer F."/>
            <person name="Lederer H."/>
            <person name="Schuster S.C."/>
        </authorList>
    </citation>
    <scope>NUCLEOTIDE SEQUENCE [LARGE SCALE GENOMIC DNA]</scope>
    <source>
        <strain evidence="11">ATCC 29543 / DSM 1740 / CCUG 13145 / JCM 31913 / LMG 7466 / NCTC 11488 / FDC 602W</strain>
    </source>
</reference>
<organism evidence="11">
    <name type="scientific">Wolinella succinogenes (strain ATCC 29543 / DSM 1740 / CCUG 13145 / JCM 31913 / LMG 7466 / NCTC 11488 / FDC 602W)</name>
    <name type="common">Vibrio succinogenes</name>
    <dbReference type="NCBI Taxonomy" id="273121"/>
    <lineage>
        <taxon>Bacteria</taxon>
        <taxon>Pseudomonadati</taxon>
        <taxon>Campylobacterota</taxon>
        <taxon>Epsilonproteobacteria</taxon>
        <taxon>Campylobacterales</taxon>
        <taxon>Helicobacteraceae</taxon>
        <taxon>Wolinella</taxon>
    </lineage>
</organism>
<dbReference type="Gene3D" id="1.10.10.10">
    <property type="entry name" value="Winged helix-like DNA-binding domain superfamily/Winged helix DNA-binding domain"/>
    <property type="match status" value="1"/>
</dbReference>
<keyword evidence="5" id="KW-0804">Transcription</keyword>
<protein>
    <submittedName>
        <fullName evidence="10">TRANSCRIPTIONAL ACTIVATOR PROTEIN COPR</fullName>
    </submittedName>
</protein>
<dbReference type="InterPro" id="IPR001867">
    <property type="entry name" value="OmpR/PhoB-type_DNA-bd"/>
</dbReference>
<accession>Q7M9V5</accession>
<dbReference type="PANTHER" id="PTHR48111">
    <property type="entry name" value="REGULATOR OF RPOS"/>
    <property type="match status" value="1"/>
</dbReference>
<dbReference type="STRING" id="273121.WS0641"/>
<dbReference type="CDD" id="cd17624">
    <property type="entry name" value="REC_OmpR_PmrA-like"/>
    <property type="match status" value="1"/>
</dbReference>
<dbReference type="InterPro" id="IPR039420">
    <property type="entry name" value="WalR-like"/>
</dbReference>
<feature type="domain" description="Response regulatory" evidence="8">
    <location>
        <begin position="2"/>
        <end position="116"/>
    </location>
</feature>
<evidence type="ECO:0000256" key="5">
    <source>
        <dbReference type="ARBA" id="ARBA00023163"/>
    </source>
</evidence>
<dbReference type="AlphaFoldDB" id="Q7M9V5"/>
<dbReference type="PROSITE" id="PS50110">
    <property type="entry name" value="RESPONSE_REGULATORY"/>
    <property type="match status" value="1"/>
</dbReference>
<sequence length="224" mass="25492">MKILLVEDDLDLSLVLKKALQKELYTIDIAPCLADASHLLTHFRYDLILLDLMLPDGNGITFCQKLRARGEGIPLIILTAKDTIMDRVFGLDSGADDYLAKPFSLAELMARIRARLRNPITPENPLALKIADLEIDQRTKKVTRGGKLILLTPKEYRLLEFLALNQDATLSEEIIKEALLDFEEQTLSNVISVYIYRLRNKIDKDHSVKLIHTLRGIGYRFGYL</sequence>
<evidence type="ECO:0000256" key="2">
    <source>
        <dbReference type="ARBA" id="ARBA00023012"/>
    </source>
</evidence>
<dbReference type="GO" id="GO:0005829">
    <property type="term" value="C:cytosol"/>
    <property type="evidence" value="ECO:0007669"/>
    <property type="project" value="TreeGrafter"/>
</dbReference>
<keyword evidence="1 6" id="KW-0597">Phosphoprotein</keyword>
<dbReference type="SMART" id="SM00448">
    <property type="entry name" value="REC"/>
    <property type="match status" value="1"/>
</dbReference>
<feature type="DNA-binding region" description="OmpR/PhoB-type" evidence="7">
    <location>
        <begin position="125"/>
        <end position="223"/>
    </location>
</feature>
<feature type="modified residue" description="4-aspartylphosphate" evidence="6">
    <location>
        <position position="51"/>
    </location>
</feature>
<dbReference type="PROSITE" id="PS51755">
    <property type="entry name" value="OMPR_PHOB"/>
    <property type="match status" value="1"/>
</dbReference>
<dbReference type="Proteomes" id="UP000000422">
    <property type="component" value="Chromosome"/>
</dbReference>
<name>Q7M9V5_WOLSU</name>
<dbReference type="EMBL" id="BX571658">
    <property type="protein sequence ID" value="CAE09772.1"/>
    <property type="molecule type" value="Genomic_DNA"/>
</dbReference>
<dbReference type="Pfam" id="PF00072">
    <property type="entry name" value="Response_reg"/>
    <property type="match status" value="1"/>
</dbReference>
<evidence type="ECO:0000256" key="6">
    <source>
        <dbReference type="PROSITE-ProRule" id="PRU00169"/>
    </source>
</evidence>
<dbReference type="CDD" id="cd00383">
    <property type="entry name" value="trans_reg_C"/>
    <property type="match status" value="1"/>
</dbReference>
<evidence type="ECO:0000256" key="3">
    <source>
        <dbReference type="ARBA" id="ARBA00023015"/>
    </source>
</evidence>
<dbReference type="HOGENOM" id="CLU_000445_30_3_7"/>
<gene>
    <name evidence="10" type="ordered locus">WS0641</name>
</gene>
<dbReference type="GO" id="GO:0006355">
    <property type="term" value="P:regulation of DNA-templated transcription"/>
    <property type="evidence" value="ECO:0007669"/>
    <property type="project" value="InterPro"/>
</dbReference>
<keyword evidence="11" id="KW-1185">Reference proteome</keyword>
<proteinExistence type="predicted"/>
<dbReference type="Gene3D" id="3.40.50.2300">
    <property type="match status" value="1"/>
</dbReference>
<keyword evidence="2" id="KW-0902">Two-component regulatory system</keyword>
<keyword evidence="3" id="KW-0805">Transcription regulation</keyword>
<dbReference type="Pfam" id="PF00486">
    <property type="entry name" value="Trans_reg_C"/>
    <property type="match status" value="1"/>
</dbReference>
<evidence type="ECO:0000256" key="4">
    <source>
        <dbReference type="ARBA" id="ARBA00023125"/>
    </source>
</evidence>
<evidence type="ECO:0000256" key="1">
    <source>
        <dbReference type="ARBA" id="ARBA00022553"/>
    </source>
</evidence>
<keyword evidence="4 7" id="KW-0238">DNA-binding</keyword>
<dbReference type="InterPro" id="IPR036388">
    <property type="entry name" value="WH-like_DNA-bd_sf"/>
</dbReference>
<evidence type="ECO:0000256" key="7">
    <source>
        <dbReference type="PROSITE-ProRule" id="PRU01091"/>
    </source>
</evidence>
<dbReference type="SUPFAM" id="SSF52172">
    <property type="entry name" value="CheY-like"/>
    <property type="match status" value="1"/>
</dbReference>
<dbReference type="PANTHER" id="PTHR48111:SF22">
    <property type="entry name" value="REGULATOR OF RPOS"/>
    <property type="match status" value="1"/>
</dbReference>